<name>A0A5C6DL43_9BACT</name>
<reference evidence="1 2" key="1">
    <citation type="submission" date="2019-02" db="EMBL/GenBank/DDBJ databases">
        <title>Deep-cultivation of Planctomycetes and their phenomic and genomic characterization uncovers novel biology.</title>
        <authorList>
            <person name="Wiegand S."/>
            <person name="Jogler M."/>
            <person name="Boedeker C."/>
            <person name="Pinto D."/>
            <person name="Vollmers J."/>
            <person name="Rivas-Marin E."/>
            <person name="Kohn T."/>
            <person name="Peeters S.H."/>
            <person name="Heuer A."/>
            <person name="Rast P."/>
            <person name="Oberbeckmann S."/>
            <person name="Bunk B."/>
            <person name="Jeske O."/>
            <person name="Meyerdierks A."/>
            <person name="Storesund J.E."/>
            <person name="Kallscheuer N."/>
            <person name="Luecker S."/>
            <person name="Lage O.M."/>
            <person name="Pohl T."/>
            <person name="Merkel B.J."/>
            <person name="Hornburger P."/>
            <person name="Mueller R.-W."/>
            <person name="Bruemmer F."/>
            <person name="Labrenz M."/>
            <person name="Spormann A.M."/>
            <person name="Op Den Camp H."/>
            <person name="Overmann J."/>
            <person name="Amann R."/>
            <person name="Jetten M.S.M."/>
            <person name="Mascher T."/>
            <person name="Medema M.H."/>
            <person name="Devos D.P."/>
            <person name="Kaster A.-K."/>
            <person name="Ovreas L."/>
            <person name="Rohde M."/>
            <person name="Galperin M.Y."/>
            <person name="Jogler C."/>
        </authorList>
    </citation>
    <scope>NUCLEOTIDE SEQUENCE [LARGE SCALE GENOMIC DNA]</scope>
    <source>
        <strain evidence="1 2">Q31b</strain>
    </source>
</reference>
<sequence length="45" mass="4903">MKLGGTICPTYVLFDQGQPVMTCSFPVSIDLLEGEMLRLADGARQ</sequence>
<dbReference type="EMBL" id="SJPY01000009">
    <property type="protein sequence ID" value="TWU35626.1"/>
    <property type="molecule type" value="Genomic_DNA"/>
</dbReference>
<keyword evidence="2" id="KW-1185">Reference proteome</keyword>
<gene>
    <name evidence="1" type="ORF">Q31b_50610</name>
</gene>
<evidence type="ECO:0000313" key="1">
    <source>
        <dbReference type="EMBL" id="TWU35626.1"/>
    </source>
</evidence>
<evidence type="ECO:0000313" key="2">
    <source>
        <dbReference type="Proteomes" id="UP000315471"/>
    </source>
</evidence>
<comment type="caution">
    <text evidence="1">The sequence shown here is derived from an EMBL/GenBank/DDBJ whole genome shotgun (WGS) entry which is preliminary data.</text>
</comment>
<protein>
    <submittedName>
        <fullName evidence="1">Uncharacterized protein</fullName>
    </submittedName>
</protein>
<organism evidence="1 2">
    <name type="scientific">Novipirellula aureliae</name>
    <dbReference type="NCBI Taxonomy" id="2527966"/>
    <lineage>
        <taxon>Bacteria</taxon>
        <taxon>Pseudomonadati</taxon>
        <taxon>Planctomycetota</taxon>
        <taxon>Planctomycetia</taxon>
        <taxon>Pirellulales</taxon>
        <taxon>Pirellulaceae</taxon>
        <taxon>Novipirellula</taxon>
    </lineage>
</organism>
<proteinExistence type="predicted"/>
<dbReference type="AlphaFoldDB" id="A0A5C6DL43"/>
<dbReference type="Proteomes" id="UP000315471">
    <property type="component" value="Unassembled WGS sequence"/>
</dbReference>
<accession>A0A5C6DL43</accession>